<comment type="caution">
    <text evidence="1">The sequence shown here is derived from an EMBL/GenBank/DDBJ whole genome shotgun (WGS) entry which is preliminary data.</text>
</comment>
<dbReference type="HOGENOM" id="CLU_3135089_0_0_6"/>
<evidence type="ECO:0000313" key="1">
    <source>
        <dbReference type="EMBL" id="EFE22298.1"/>
    </source>
</evidence>
<dbReference type="EMBL" id="ADGK01000232">
    <property type="protein sequence ID" value="EFE22298.1"/>
    <property type="molecule type" value="Genomic_DNA"/>
</dbReference>
<dbReference type="Proteomes" id="UP000003692">
    <property type="component" value="Unassembled WGS sequence"/>
</dbReference>
<dbReference type="AlphaFoldDB" id="D4F7D5"/>
<accession>D4F7D5</accession>
<organism evidence="1 2">
    <name type="scientific">Edwardsiella tarda ATCC 23685</name>
    <dbReference type="NCBI Taxonomy" id="500638"/>
    <lineage>
        <taxon>Bacteria</taxon>
        <taxon>Pseudomonadati</taxon>
        <taxon>Pseudomonadota</taxon>
        <taxon>Gammaproteobacteria</taxon>
        <taxon>Enterobacterales</taxon>
        <taxon>Hafniaceae</taxon>
        <taxon>Edwardsiella</taxon>
    </lineage>
</organism>
<name>D4F7D5_EDWTA</name>
<proteinExistence type="predicted"/>
<evidence type="ECO:0000313" key="2">
    <source>
        <dbReference type="Proteomes" id="UP000003692"/>
    </source>
</evidence>
<sequence>MSIQMIKQRVIARSNAPGIALAATPYRGGGTPPATTRRTILPRKHDLIL</sequence>
<gene>
    <name evidence="1" type="ORF">EDWATA_02670</name>
</gene>
<protein>
    <submittedName>
        <fullName evidence="1">Uncharacterized protein</fullName>
    </submittedName>
</protein>
<reference evidence="1 2" key="1">
    <citation type="submission" date="2010-02" db="EMBL/GenBank/DDBJ databases">
        <authorList>
            <person name="Weinstock G."/>
            <person name="Sodergren E."/>
            <person name="Clifton S."/>
            <person name="Fulton L."/>
            <person name="Fulton B."/>
            <person name="Courtney L."/>
            <person name="Fronick C."/>
            <person name="Harrison M."/>
            <person name="Strong C."/>
            <person name="Farmer C."/>
            <person name="Delahaunty K."/>
            <person name="Markovic C."/>
            <person name="Hall O."/>
            <person name="Minx P."/>
            <person name="Tomlinson C."/>
            <person name="Mitreva M."/>
            <person name="Nelson J."/>
            <person name="Hou S."/>
            <person name="Wollam A."/>
            <person name="Pepin K.H."/>
            <person name="Johnson M."/>
            <person name="Bhonagiri V."/>
            <person name="Zhang X."/>
            <person name="Suruliraj S."/>
            <person name="Warren W."/>
            <person name="Chinwalla A."/>
            <person name="Mardis E.R."/>
            <person name="Wilson R.K."/>
        </authorList>
    </citation>
    <scope>NUCLEOTIDE SEQUENCE [LARGE SCALE GENOMIC DNA]</scope>
    <source>
        <strain evidence="1 2">ATCC 23685</strain>
    </source>
</reference>